<dbReference type="Proteomes" id="UP000265489">
    <property type="component" value="Unassembled WGS sequence"/>
</dbReference>
<dbReference type="RefSeq" id="WP_118324221.1">
    <property type="nucleotide sequence ID" value="NZ_QRYQ01000001.1"/>
</dbReference>
<gene>
    <name evidence="1" type="ORF">DWW32_00470</name>
</gene>
<organism evidence="1 2">
    <name type="scientific">Holdemanella biformis</name>
    <dbReference type="NCBI Taxonomy" id="1735"/>
    <lineage>
        <taxon>Bacteria</taxon>
        <taxon>Bacillati</taxon>
        <taxon>Bacillota</taxon>
        <taxon>Erysipelotrichia</taxon>
        <taxon>Erysipelotrichales</taxon>
        <taxon>Erysipelotrichaceae</taxon>
        <taxon>Holdemanella</taxon>
    </lineage>
</organism>
<accession>A0A395W9V7</accession>
<comment type="caution">
    <text evidence="1">The sequence shown here is derived from an EMBL/GenBank/DDBJ whole genome shotgun (WGS) entry which is preliminary data.</text>
</comment>
<evidence type="ECO:0000313" key="2">
    <source>
        <dbReference type="Proteomes" id="UP000265489"/>
    </source>
</evidence>
<evidence type="ECO:0000313" key="1">
    <source>
        <dbReference type="EMBL" id="RGU94021.1"/>
    </source>
</evidence>
<protein>
    <submittedName>
        <fullName evidence="1">Uncharacterized protein</fullName>
    </submittedName>
</protein>
<name>A0A395W9V7_9FIRM</name>
<proteinExistence type="predicted"/>
<dbReference type="EMBL" id="QRYQ01000001">
    <property type="protein sequence ID" value="RGU94021.1"/>
    <property type="molecule type" value="Genomic_DNA"/>
</dbReference>
<reference evidence="1 2" key="1">
    <citation type="submission" date="2018-08" db="EMBL/GenBank/DDBJ databases">
        <title>A genome reference for cultivated species of the human gut microbiota.</title>
        <authorList>
            <person name="Zou Y."/>
            <person name="Xue W."/>
            <person name="Luo G."/>
        </authorList>
    </citation>
    <scope>NUCLEOTIDE SEQUENCE [LARGE SCALE GENOMIC DNA]</scope>
    <source>
        <strain evidence="1 2">AF15-20</strain>
    </source>
</reference>
<sequence>METAKEMFEKLGYYEKDVGYTNILCYETDVSIPDVPHYKGLQFVLNHEYISIYSHVGGKYEYGKKRNYSYGAFNGFDVELLRAVEQQMKELGWI</sequence>
<dbReference type="AlphaFoldDB" id="A0A395W9V7"/>